<dbReference type="Proteomes" id="UP001501821">
    <property type="component" value="Unassembled WGS sequence"/>
</dbReference>
<reference evidence="3" key="1">
    <citation type="journal article" date="2019" name="Int. J. Syst. Evol. Microbiol.">
        <title>The Global Catalogue of Microorganisms (GCM) 10K type strain sequencing project: providing services to taxonomists for standard genome sequencing and annotation.</title>
        <authorList>
            <consortium name="The Broad Institute Genomics Platform"/>
            <consortium name="The Broad Institute Genome Sequencing Center for Infectious Disease"/>
            <person name="Wu L."/>
            <person name="Ma J."/>
        </authorList>
    </citation>
    <scope>NUCLEOTIDE SEQUENCE [LARGE SCALE GENOMIC DNA]</scope>
    <source>
        <strain evidence="3">JCM 16953</strain>
    </source>
</reference>
<dbReference type="InterPro" id="IPR027417">
    <property type="entry name" value="P-loop_NTPase"/>
</dbReference>
<accession>A0ABP7HZU4</accession>
<feature type="region of interest" description="Disordered" evidence="1">
    <location>
        <begin position="14"/>
        <end position="35"/>
    </location>
</feature>
<keyword evidence="3" id="KW-1185">Reference proteome</keyword>
<feature type="compositionally biased region" description="Polar residues" evidence="1">
    <location>
        <begin position="15"/>
        <end position="27"/>
    </location>
</feature>
<sequence>MRKPCDCKGYRAGVTESTDVTARSSAPDTDRLPDELPDAEAVEAAEAAELEEVYPRKVLFVAGAGRSGTSTLAGLVRILGLHVPQPEVTADETNPKGFGEPAWAVEFHTELLRKAGVQVSDARPAAWFKTSQVGGRERPRGAAAAWLEQHFAEASELVVKDPRLAWFLTMWEVAAVRSSATPVFATMLRPPSEVVASKETYYANRLGSAHLAASWVNMMLHTERATRAHVDNGGRVFVRYADLLDDWTKTVMHVGETLQLQHILHAGTETIREGHRFVDPGLRRMSRSLDDLGLPKRLHEIVAESWEGLDRLAEPGGDTADVHRTLDQLRDGYSELYEEAEAISRSSAVAARSAASEQLAGAEKEAERVERKAERPGGNAGQGPADPADRIPHRVRAMVPASLRRRLRQRWARRA</sequence>
<dbReference type="SUPFAM" id="SSF52540">
    <property type="entry name" value="P-loop containing nucleoside triphosphate hydrolases"/>
    <property type="match status" value="1"/>
</dbReference>
<gene>
    <name evidence="2" type="ORF">GCM10022242_06670</name>
</gene>
<comment type="caution">
    <text evidence="2">The sequence shown here is derived from an EMBL/GenBank/DDBJ whole genome shotgun (WGS) entry which is preliminary data.</text>
</comment>
<evidence type="ECO:0000313" key="2">
    <source>
        <dbReference type="EMBL" id="GAA3806312.1"/>
    </source>
</evidence>
<proteinExistence type="predicted"/>
<evidence type="ECO:0000313" key="3">
    <source>
        <dbReference type="Proteomes" id="UP001501821"/>
    </source>
</evidence>
<evidence type="ECO:0000256" key="1">
    <source>
        <dbReference type="SAM" id="MobiDB-lite"/>
    </source>
</evidence>
<protein>
    <recommendedName>
        <fullName evidence="4">Sulfotransferase family protein</fullName>
    </recommendedName>
</protein>
<feature type="region of interest" description="Disordered" evidence="1">
    <location>
        <begin position="356"/>
        <end position="400"/>
    </location>
</feature>
<dbReference type="EMBL" id="BAABAH010000002">
    <property type="protein sequence ID" value="GAA3806312.1"/>
    <property type="molecule type" value="Genomic_DNA"/>
</dbReference>
<organism evidence="2 3">
    <name type="scientific">Nocardioides panacisoli</name>
    <dbReference type="NCBI Taxonomy" id="627624"/>
    <lineage>
        <taxon>Bacteria</taxon>
        <taxon>Bacillati</taxon>
        <taxon>Actinomycetota</taxon>
        <taxon>Actinomycetes</taxon>
        <taxon>Propionibacteriales</taxon>
        <taxon>Nocardioidaceae</taxon>
        <taxon>Nocardioides</taxon>
    </lineage>
</organism>
<feature type="compositionally biased region" description="Basic and acidic residues" evidence="1">
    <location>
        <begin position="362"/>
        <end position="375"/>
    </location>
</feature>
<name>A0ABP7HZU4_9ACTN</name>
<evidence type="ECO:0008006" key="4">
    <source>
        <dbReference type="Google" id="ProtNLM"/>
    </source>
</evidence>
<dbReference type="Gene3D" id="3.40.50.300">
    <property type="entry name" value="P-loop containing nucleotide triphosphate hydrolases"/>
    <property type="match status" value="1"/>
</dbReference>